<dbReference type="AlphaFoldDB" id="F4R368"/>
<accession>F4R368</accession>
<gene>
    <name evidence="2" type="ORF">MELLADRAFT_100976</name>
</gene>
<evidence type="ECO:0000313" key="3">
    <source>
        <dbReference type="Proteomes" id="UP000001072"/>
    </source>
</evidence>
<name>F4R368_MELLP</name>
<dbReference type="Proteomes" id="UP000001072">
    <property type="component" value="Unassembled WGS sequence"/>
</dbReference>
<proteinExistence type="predicted"/>
<dbReference type="RefSeq" id="XP_007404160.1">
    <property type="nucleotide sequence ID" value="XM_007404098.1"/>
</dbReference>
<keyword evidence="3" id="KW-1185">Reference proteome</keyword>
<dbReference type="HOGENOM" id="CLU_1787236_0_0_1"/>
<protein>
    <submittedName>
        <fullName evidence="2">Uncharacterized protein</fullName>
    </submittedName>
</protein>
<evidence type="ECO:0000313" key="2">
    <source>
        <dbReference type="EMBL" id="EGG13222.1"/>
    </source>
</evidence>
<evidence type="ECO:0000256" key="1">
    <source>
        <dbReference type="SAM" id="MobiDB-lite"/>
    </source>
</evidence>
<dbReference type="GeneID" id="18921242"/>
<reference evidence="3" key="1">
    <citation type="journal article" date="2011" name="Proc. Natl. Acad. Sci. U.S.A.">
        <title>Obligate biotrophy features unraveled by the genomic analysis of rust fungi.</title>
        <authorList>
            <person name="Duplessis S."/>
            <person name="Cuomo C.A."/>
            <person name="Lin Y.-C."/>
            <person name="Aerts A."/>
            <person name="Tisserant E."/>
            <person name="Veneault-Fourrey C."/>
            <person name="Joly D.L."/>
            <person name="Hacquard S."/>
            <person name="Amselem J."/>
            <person name="Cantarel B.L."/>
            <person name="Chiu R."/>
            <person name="Coutinho P.M."/>
            <person name="Feau N."/>
            <person name="Field M."/>
            <person name="Frey P."/>
            <person name="Gelhaye E."/>
            <person name="Goldberg J."/>
            <person name="Grabherr M.G."/>
            <person name="Kodira C.D."/>
            <person name="Kohler A."/>
            <person name="Kuees U."/>
            <person name="Lindquist E.A."/>
            <person name="Lucas S.M."/>
            <person name="Mago R."/>
            <person name="Mauceli E."/>
            <person name="Morin E."/>
            <person name="Murat C."/>
            <person name="Pangilinan J.L."/>
            <person name="Park R."/>
            <person name="Pearson M."/>
            <person name="Quesneville H."/>
            <person name="Rouhier N."/>
            <person name="Sakthikumar S."/>
            <person name="Salamov A.A."/>
            <person name="Schmutz J."/>
            <person name="Selles B."/>
            <person name="Shapiro H."/>
            <person name="Tanguay P."/>
            <person name="Tuskan G.A."/>
            <person name="Henrissat B."/>
            <person name="Van de Peer Y."/>
            <person name="Rouze P."/>
            <person name="Ellis J.G."/>
            <person name="Dodds P.N."/>
            <person name="Schein J.E."/>
            <person name="Zhong S."/>
            <person name="Hamelin R.C."/>
            <person name="Grigoriev I.V."/>
            <person name="Szabo L.J."/>
            <person name="Martin F."/>
        </authorList>
    </citation>
    <scope>NUCLEOTIDE SEQUENCE [LARGE SCALE GENOMIC DNA]</scope>
    <source>
        <strain evidence="3">98AG31 / pathotype 3-4-7</strain>
    </source>
</reference>
<feature type="region of interest" description="Disordered" evidence="1">
    <location>
        <begin position="1"/>
        <end position="34"/>
    </location>
</feature>
<organism evidence="3">
    <name type="scientific">Melampsora larici-populina (strain 98AG31 / pathotype 3-4-7)</name>
    <name type="common">Poplar leaf rust fungus</name>
    <dbReference type="NCBI Taxonomy" id="747676"/>
    <lineage>
        <taxon>Eukaryota</taxon>
        <taxon>Fungi</taxon>
        <taxon>Dikarya</taxon>
        <taxon>Basidiomycota</taxon>
        <taxon>Pucciniomycotina</taxon>
        <taxon>Pucciniomycetes</taxon>
        <taxon>Pucciniales</taxon>
        <taxon>Melampsoraceae</taxon>
        <taxon>Melampsora</taxon>
    </lineage>
</organism>
<feature type="compositionally biased region" description="Polar residues" evidence="1">
    <location>
        <begin position="23"/>
        <end position="34"/>
    </location>
</feature>
<dbReference type="VEuPathDB" id="FungiDB:MELLADRAFT_100976"/>
<dbReference type="InParanoid" id="F4R368"/>
<dbReference type="EMBL" id="GL883090">
    <property type="protein sequence ID" value="EGG13222.1"/>
    <property type="molecule type" value="Genomic_DNA"/>
</dbReference>
<dbReference type="KEGG" id="mlr:MELLADRAFT_100976"/>
<sequence>MILDKNGDEETISEQPHFPEQPSKPNEANLGSSYDLSHPIVHHALEKQHKDRHDCVDLAKMLSEAGVLYEITMSPEQYIQAIDDVVSNDSNPWKDHLYEGHYSHLFRLITMAQQLSNGVRPRGNPRSKAYHLQTSLTPISLRENG</sequence>